<dbReference type="Proteomes" id="UP000827889">
    <property type="component" value="Chromosome 4"/>
</dbReference>
<dbReference type="Pfam" id="PF14223">
    <property type="entry name" value="Retrotran_gag_2"/>
    <property type="match status" value="1"/>
</dbReference>
<protein>
    <submittedName>
        <fullName evidence="2">Uncharacterized protein LOC125314929</fullName>
    </submittedName>
</protein>
<keyword evidence="1" id="KW-1185">Reference proteome</keyword>
<name>A0ABM3HCK6_9MYRT</name>
<proteinExistence type="predicted"/>
<evidence type="ECO:0000313" key="2">
    <source>
        <dbReference type="RefSeq" id="XP_048134323.1"/>
    </source>
</evidence>
<evidence type="ECO:0000313" key="1">
    <source>
        <dbReference type="Proteomes" id="UP000827889"/>
    </source>
</evidence>
<accession>A0ABM3HCK6</accession>
<dbReference type="RefSeq" id="XP_048134323.1">
    <property type="nucleotide sequence ID" value="XM_048278366.1"/>
</dbReference>
<dbReference type="PANTHER" id="PTHR37610">
    <property type="entry name" value="CCHC-TYPE DOMAIN-CONTAINING PROTEIN"/>
    <property type="match status" value="1"/>
</dbReference>
<organism evidence="1 2">
    <name type="scientific">Rhodamnia argentea</name>
    <dbReference type="NCBI Taxonomy" id="178133"/>
    <lineage>
        <taxon>Eukaryota</taxon>
        <taxon>Viridiplantae</taxon>
        <taxon>Streptophyta</taxon>
        <taxon>Embryophyta</taxon>
        <taxon>Tracheophyta</taxon>
        <taxon>Spermatophyta</taxon>
        <taxon>Magnoliopsida</taxon>
        <taxon>eudicotyledons</taxon>
        <taxon>Gunneridae</taxon>
        <taxon>Pentapetalae</taxon>
        <taxon>rosids</taxon>
        <taxon>malvids</taxon>
        <taxon>Myrtales</taxon>
        <taxon>Myrtaceae</taxon>
        <taxon>Myrtoideae</taxon>
        <taxon>Myrteae</taxon>
        <taxon>Australasian group</taxon>
        <taxon>Rhodamnia</taxon>
    </lineage>
</organism>
<gene>
    <name evidence="2" type="primary">LOC125314929</name>
</gene>
<dbReference type="GeneID" id="125314929"/>
<reference evidence="2" key="1">
    <citation type="submission" date="2025-08" db="UniProtKB">
        <authorList>
            <consortium name="RefSeq"/>
        </authorList>
    </citation>
    <scope>IDENTIFICATION</scope>
    <source>
        <tissue evidence="2">Leaf</tissue>
    </source>
</reference>
<dbReference type="PANTHER" id="PTHR37610:SF47">
    <property type="entry name" value="RETROTRANSPOSON COPIA-LIKE N-TERMINAL DOMAIN-CONTAINING PROTEIN"/>
    <property type="match status" value="1"/>
</dbReference>
<sequence>MMIGIASGECTGFITGEKPRPTTPPTALSRWLAEDASVKAFLLNHMTDGIRKQYVFMQTARDIWVSIKDTYFETGNDVQIYELMKKIRELRRGESSAGNFMENHQESARAKA</sequence>